<accession>A0AA38GAP0</accession>
<dbReference type="OMA" id="IFVKSDH"/>
<evidence type="ECO:0000313" key="4">
    <source>
        <dbReference type="EMBL" id="KAH9319891.1"/>
    </source>
</evidence>
<sequence length="318" mass="35302">MGSSRILIIGGTGYIGHHITKASLAQGHPTFLLVRESTSSNPDKAELLQSFKSLGATIVHGSIEDYANLVEALKKVDVVISAINTELTAAQFNLIKAIKEVGTIKRFLPSEFGMDVDRQQAMEPIRSIYDLRVKLRRTIEAEGIPYTYVAANCFAGFILPNLGQLGHTSPPRDKVTIYGDGNSKAVYVKEEDVGTFTIKSVDDPRALNKILYMRLPANTLSSNELVALWEKKIGKTLEKKYLFEEEVVQLIEVILISSVNVADDAETPFPMKIFIAIFHTLYVKGSQTNFEIGPYGVEASELYPDVKYTTVDEYLNPY</sequence>
<dbReference type="EMBL" id="JAHRHJ020000004">
    <property type="protein sequence ID" value="KAH9319891.1"/>
    <property type="molecule type" value="Genomic_DNA"/>
</dbReference>
<dbReference type="PANTHER" id="PTHR43349">
    <property type="entry name" value="PINORESINOL REDUCTASE-RELATED"/>
    <property type="match status" value="1"/>
</dbReference>
<dbReference type="PANTHER" id="PTHR43349:SF93">
    <property type="entry name" value="ISOFLAVONE REDUCTASE HOMOLOG P3-RELATED"/>
    <property type="match status" value="1"/>
</dbReference>
<proteinExistence type="predicted"/>
<name>A0AA38GAP0_TAXCH</name>
<dbReference type="GO" id="GO:0016491">
    <property type="term" value="F:oxidoreductase activity"/>
    <property type="evidence" value="ECO:0007669"/>
    <property type="project" value="UniProtKB-KW"/>
</dbReference>
<dbReference type="Gene3D" id="3.40.50.720">
    <property type="entry name" value="NAD(P)-binding Rossmann-like Domain"/>
    <property type="match status" value="1"/>
</dbReference>
<keyword evidence="1" id="KW-0521">NADP</keyword>
<dbReference type="Gene3D" id="3.90.25.10">
    <property type="entry name" value="UDP-galactose 4-epimerase, domain 1"/>
    <property type="match status" value="1"/>
</dbReference>
<feature type="domain" description="NmrA-like" evidence="3">
    <location>
        <begin position="3"/>
        <end position="315"/>
    </location>
</feature>
<dbReference type="AlphaFoldDB" id="A0AA38GAP0"/>
<dbReference type="CDD" id="cd05259">
    <property type="entry name" value="PCBER_SDR_a"/>
    <property type="match status" value="1"/>
</dbReference>
<dbReference type="InterPro" id="IPR036291">
    <property type="entry name" value="NAD(P)-bd_dom_sf"/>
</dbReference>
<feature type="non-terminal residue" evidence="4">
    <location>
        <position position="318"/>
    </location>
</feature>
<dbReference type="InterPro" id="IPR050608">
    <property type="entry name" value="NmrA-type/Isoflavone_red_sf"/>
</dbReference>
<dbReference type="InterPro" id="IPR045312">
    <property type="entry name" value="PCBER-like"/>
</dbReference>
<evidence type="ECO:0000259" key="3">
    <source>
        <dbReference type="Pfam" id="PF05368"/>
    </source>
</evidence>
<organism evidence="4 5">
    <name type="scientific">Taxus chinensis</name>
    <name type="common">Chinese yew</name>
    <name type="synonym">Taxus wallichiana var. chinensis</name>
    <dbReference type="NCBI Taxonomy" id="29808"/>
    <lineage>
        <taxon>Eukaryota</taxon>
        <taxon>Viridiplantae</taxon>
        <taxon>Streptophyta</taxon>
        <taxon>Embryophyta</taxon>
        <taxon>Tracheophyta</taxon>
        <taxon>Spermatophyta</taxon>
        <taxon>Pinopsida</taxon>
        <taxon>Pinidae</taxon>
        <taxon>Conifers II</taxon>
        <taxon>Cupressales</taxon>
        <taxon>Taxaceae</taxon>
        <taxon>Taxus</taxon>
    </lineage>
</organism>
<protein>
    <recommendedName>
        <fullName evidence="3">NmrA-like domain-containing protein</fullName>
    </recommendedName>
</protein>
<dbReference type="Proteomes" id="UP000824469">
    <property type="component" value="Unassembled WGS sequence"/>
</dbReference>
<comment type="caution">
    <text evidence="4">The sequence shown here is derived from an EMBL/GenBank/DDBJ whole genome shotgun (WGS) entry which is preliminary data.</text>
</comment>
<evidence type="ECO:0000256" key="2">
    <source>
        <dbReference type="ARBA" id="ARBA00023002"/>
    </source>
</evidence>
<dbReference type="InterPro" id="IPR008030">
    <property type="entry name" value="NmrA-like"/>
</dbReference>
<dbReference type="Pfam" id="PF05368">
    <property type="entry name" value="NmrA"/>
    <property type="match status" value="1"/>
</dbReference>
<evidence type="ECO:0000256" key="1">
    <source>
        <dbReference type="ARBA" id="ARBA00022857"/>
    </source>
</evidence>
<keyword evidence="5" id="KW-1185">Reference proteome</keyword>
<evidence type="ECO:0000313" key="5">
    <source>
        <dbReference type="Proteomes" id="UP000824469"/>
    </source>
</evidence>
<dbReference type="SUPFAM" id="SSF51735">
    <property type="entry name" value="NAD(P)-binding Rossmann-fold domains"/>
    <property type="match status" value="1"/>
</dbReference>
<gene>
    <name evidence="4" type="ORF">KI387_021660</name>
</gene>
<reference evidence="4 5" key="1">
    <citation type="journal article" date="2021" name="Nat. Plants">
        <title>The Taxus genome provides insights into paclitaxel biosynthesis.</title>
        <authorList>
            <person name="Xiong X."/>
            <person name="Gou J."/>
            <person name="Liao Q."/>
            <person name="Li Y."/>
            <person name="Zhou Q."/>
            <person name="Bi G."/>
            <person name="Li C."/>
            <person name="Du R."/>
            <person name="Wang X."/>
            <person name="Sun T."/>
            <person name="Guo L."/>
            <person name="Liang H."/>
            <person name="Lu P."/>
            <person name="Wu Y."/>
            <person name="Zhang Z."/>
            <person name="Ro D.K."/>
            <person name="Shang Y."/>
            <person name="Huang S."/>
            <person name="Yan J."/>
        </authorList>
    </citation>
    <scope>NUCLEOTIDE SEQUENCE [LARGE SCALE GENOMIC DNA]</scope>
    <source>
        <strain evidence="4">Ta-2019</strain>
    </source>
</reference>
<keyword evidence="2" id="KW-0560">Oxidoreductase</keyword>